<dbReference type="Proteomes" id="UP000664554">
    <property type="component" value="Unassembled WGS sequence"/>
</dbReference>
<sequence>MPLRPIDAIFINPERRQYVVYFRGELWQLPRMKIDHAAWLRRQPYDGDTNHLYLSRNQVLTDPILAQTLRTLNLPDAVRGVTLSRFESWWAFHGFEWLKEQLNEGKSPLAAHQSATPATFEGSPVTSSARTVTSQPVVVATDTEHLPSSASTDIFADMLTELTNEVLNRH</sequence>
<proteinExistence type="predicted"/>
<dbReference type="EMBL" id="JAGBKM010000021">
    <property type="protein sequence ID" value="MBO1531682.1"/>
    <property type="molecule type" value="Genomic_DNA"/>
</dbReference>
<evidence type="ECO:0000313" key="1">
    <source>
        <dbReference type="EMBL" id="MBO1531682.1"/>
    </source>
</evidence>
<protein>
    <recommendedName>
        <fullName evidence="3">Transposase</fullName>
    </recommendedName>
</protein>
<evidence type="ECO:0000313" key="2">
    <source>
        <dbReference type="Proteomes" id="UP000664554"/>
    </source>
</evidence>
<gene>
    <name evidence="1" type="ORF">J3492_10735</name>
</gene>
<organism evidence="1 2">
    <name type="scientific">Psychrobacter coccoides</name>
    <dbReference type="NCBI Taxonomy" id="2818440"/>
    <lineage>
        <taxon>Bacteria</taxon>
        <taxon>Pseudomonadati</taxon>
        <taxon>Pseudomonadota</taxon>
        <taxon>Gammaproteobacteria</taxon>
        <taxon>Moraxellales</taxon>
        <taxon>Moraxellaceae</taxon>
        <taxon>Psychrobacter</taxon>
    </lineage>
</organism>
<comment type="caution">
    <text evidence="1">The sequence shown here is derived from an EMBL/GenBank/DDBJ whole genome shotgun (WGS) entry which is preliminary data.</text>
</comment>
<evidence type="ECO:0008006" key="3">
    <source>
        <dbReference type="Google" id="ProtNLM"/>
    </source>
</evidence>
<keyword evidence="2" id="KW-1185">Reference proteome</keyword>
<dbReference type="RefSeq" id="WP_207992051.1">
    <property type="nucleotide sequence ID" value="NZ_JAGBKM010000021.1"/>
</dbReference>
<reference evidence="1 2" key="1">
    <citation type="submission" date="2021-03" db="EMBL/GenBank/DDBJ databases">
        <authorList>
            <person name="Shang D.-D."/>
            <person name="Du Z.-J."/>
            <person name="Chen G.-J."/>
        </authorList>
    </citation>
    <scope>NUCLEOTIDE SEQUENCE [LARGE SCALE GENOMIC DNA]</scope>
    <source>
        <strain evidence="1 2">F1192</strain>
    </source>
</reference>
<name>A0ABS3NQJ1_9GAMM</name>
<accession>A0ABS3NQJ1</accession>